<gene>
    <name evidence="1" type="ORF">ERS008529_04732</name>
    <name evidence="2" type="ORF">ERS137968_04647</name>
</gene>
<dbReference type="PANTHER" id="PTHR40275">
    <property type="entry name" value="SSL7038 PROTEIN"/>
    <property type="match status" value="1"/>
</dbReference>
<dbReference type="GO" id="GO:0003677">
    <property type="term" value="F:DNA binding"/>
    <property type="evidence" value="ECO:0007669"/>
    <property type="project" value="UniProtKB-KW"/>
</dbReference>
<dbReference type="RefSeq" id="WP_049615461.1">
    <property type="nucleotide sequence ID" value="NZ_CAWMMU010000056.1"/>
</dbReference>
<dbReference type="InterPro" id="IPR010982">
    <property type="entry name" value="Lambda_DNA-bd_dom_sf"/>
</dbReference>
<dbReference type="Proteomes" id="UP000044625">
    <property type="component" value="Unassembled WGS sequence"/>
</dbReference>
<organism evidence="1 4">
    <name type="scientific">Yersinia pekkanenii</name>
    <dbReference type="NCBI Taxonomy" id="1288385"/>
    <lineage>
        <taxon>Bacteria</taxon>
        <taxon>Pseudomonadati</taxon>
        <taxon>Pseudomonadota</taxon>
        <taxon>Gammaproteobacteria</taxon>
        <taxon>Enterobacterales</taxon>
        <taxon>Yersiniaceae</taxon>
        <taxon>Yersinia</taxon>
    </lineage>
</organism>
<evidence type="ECO:0000313" key="3">
    <source>
        <dbReference type="Proteomes" id="UP000044625"/>
    </source>
</evidence>
<dbReference type="EMBL" id="CWJL01000056">
    <property type="protein sequence ID" value="CRY69495.1"/>
    <property type="molecule type" value="Genomic_DNA"/>
</dbReference>
<name>A0A0T9RM04_9GAMM</name>
<proteinExistence type="predicted"/>
<dbReference type="Proteomes" id="UP000045840">
    <property type="component" value="Unassembled WGS sequence"/>
</dbReference>
<evidence type="ECO:0000313" key="2">
    <source>
        <dbReference type="EMBL" id="CRY69495.1"/>
    </source>
</evidence>
<dbReference type="PANTHER" id="PTHR40275:SF1">
    <property type="entry name" value="SSL7038 PROTEIN"/>
    <property type="match status" value="1"/>
</dbReference>
<reference evidence="2 3" key="2">
    <citation type="submission" date="2015-03" db="EMBL/GenBank/DDBJ databases">
        <authorList>
            <consortium name="Pathogen Informatics"/>
            <person name="Murphy D."/>
        </authorList>
    </citation>
    <scope>NUCLEOTIDE SEQUENCE [LARGE SCALE GENOMIC DNA]</scope>
    <source>
        <strain evidence="3">type strain: CIP110230</strain>
        <strain evidence="2">Type strain: CIP110230</strain>
    </source>
</reference>
<reference evidence="1" key="3">
    <citation type="submission" date="2015-03" db="EMBL/GenBank/DDBJ databases">
        <authorList>
            <person name="Murphy D."/>
        </authorList>
    </citation>
    <scope>NUCLEOTIDE SEQUENCE [LARGE SCALE GENOMIC DNA]</scope>
    <source>
        <strain evidence="1">A125KOH2</strain>
    </source>
</reference>
<dbReference type="SUPFAM" id="SSF47413">
    <property type="entry name" value="lambda repressor-like DNA-binding domains"/>
    <property type="match status" value="1"/>
</dbReference>
<keyword evidence="1" id="KW-0238">DNA-binding</keyword>
<dbReference type="Pfam" id="PF21716">
    <property type="entry name" value="dnstrm_HI1420"/>
    <property type="match status" value="1"/>
</dbReference>
<dbReference type="AlphaFoldDB" id="A0A0T9RM04"/>
<evidence type="ECO:0000313" key="1">
    <source>
        <dbReference type="EMBL" id="CNI71305.1"/>
    </source>
</evidence>
<reference evidence="4" key="1">
    <citation type="submission" date="2015-03" db="EMBL/GenBank/DDBJ databases">
        <authorList>
            <consortium name="Pathogen Informatics"/>
        </authorList>
    </citation>
    <scope>NUCLEOTIDE SEQUENCE [LARGE SCALE GENOMIC DNA]</scope>
    <source>
        <strain evidence="4">A125KOH2</strain>
    </source>
</reference>
<dbReference type="STRING" id="1288385.ERS137968_04647"/>
<dbReference type="EMBL" id="CQAZ01000112">
    <property type="protein sequence ID" value="CNI71305.1"/>
    <property type="molecule type" value="Genomic_DNA"/>
</dbReference>
<protein>
    <submittedName>
        <fullName evidence="1 2">DNA-binding prophage protein</fullName>
    </submittedName>
</protein>
<keyword evidence="3" id="KW-1185">Reference proteome</keyword>
<accession>A0A0T9RM04</accession>
<dbReference type="OrthoDB" id="9798416at2"/>
<dbReference type="InterPro" id="IPR014057">
    <property type="entry name" value="HI1420"/>
</dbReference>
<evidence type="ECO:0000313" key="4">
    <source>
        <dbReference type="Proteomes" id="UP000045840"/>
    </source>
</evidence>
<sequence>MITTNKRKSSAKAVDHNDAMIAELKENPSYAEIYLQTAFEEIYEPGGIPAFLTALRRVIEARGGLGEFSKQSGISRQHLYTSLSENGNPTLSRLVEITRAVGVRLFHTSQTK</sequence>